<evidence type="ECO:0000256" key="1">
    <source>
        <dbReference type="SAM" id="SignalP"/>
    </source>
</evidence>
<evidence type="ECO:0008006" key="4">
    <source>
        <dbReference type="Google" id="ProtNLM"/>
    </source>
</evidence>
<reference evidence="2 3" key="1">
    <citation type="journal article" date="2015" name="Nature">
        <title>rRNA introns, odd ribosomes, and small enigmatic genomes across a large radiation of phyla.</title>
        <authorList>
            <person name="Brown C.T."/>
            <person name="Hug L.A."/>
            <person name="Thomas B.C."/>
            <person name="Sharon I."/>
            <person name="Castelle C.J."/>
            <person name="Singh A."/>
            <person name="Wilkins M.J."/>
            <person name="Williams K.H."/>
            <person name="Banfield J.F."/>
        </authorList>
    </citation>
    <scope>NUCLEOTIDE SEQUENCE [LARGE SCALE GENOMIC DNA]</scope>
</reference>
<gene>
    <name evidence="2" type="ORF">UX13_C0001G0020</name>
</gene>
<keyword evidence="1" id="KW-0732">Signal</keyword>
<proteinExistence type="predicted"/>
<protein>
    <recommendedName>
        <fullName evidence="4">DUF5667 domain-containing protein</fullName>
    </recommendedName>
</protein>
<feature type="chain" id="PRO_5002538549" description="DUF5667 domain-containing protein" evidence="1">
    <location>
        <begin position="26"/>
        <end position="157"/>
    </location>
</feature>
<organism evidence="2 3">
    <name type="scientific">Candidatus Woesebacteria bacterium GW2011_GWB1_45_5</name>
    <dbReference type="NCBI Taxonomy" id="1618581"/>
    <lineage>
        <taxon>Bacteria</taxon>
        <taxon>Candidatus Woeseibacteriota</taxon>
    </lineage>
</organism>
<feature type="signal peptide" evidence="1">
    <location>
        <begin position="1"/>
        <end position="25"/>
    </location>
</feature>
<sequence length="157" mass="18063">MFLKPIAALLIFFFVLLSSPSSVLAEYDFNTTVQGKSSVWGRVGEKAGLFLKFSKNSKAVYWRKLLDIRLAELKYSVEDDKIDFVEETASRYSTYLGHYTNYLAKKNLTGEKDITLSMFAKHQGILSSLRDKFEYDSAWWLSIQHDINTIDILKAKL</sequence>
<evidence type="ECO:0000313" key="3">
    <source>
        <dbReference type="Proteomes" id="UP000034329"/>
    </source>
</evidence>
<evidence type="ECO:0000313" key="2">
    <source>
        <dbReference type="EMBL" id="KKU10929.1"/>
    </source>
</evidence>
<dbReference type="Proteomes" id="UP000034329">
    <property type="component" value="Unassembled WGS sequence"/>
</dbReference>
<name>A0A0G1MRV5_9BACT</name>
<dbReference type="AlphaFoldDB" id="A0A0G1MRV5"/>
<comment type="caution">
    <text evidence="2">The sequence shown here is derived from an EMBL/GenBank/DDBJ whole genome shotgun (WGS) entry which is preliminary data.</text>
</comment>
<accession>A0A0G1MRV5</accession>
<dbReference type="EMBL" id="LCLA01000001">
    <property type="protein sequence ID" value="KKU10929.1"/>
    <property type="molecule type" value="Genomic_DNA"/>
</dbReference>